<evidence type="ECO:0000313" key="3">
    <source>
        <dbReference type="Proteomes" id="UP000308652"/>
    </source>
</evidence>
<evidence type="ECO:0000313" key="2">
    <source>
        <dbReference type="EMBL" id="TFK44947.1"/>
    </source>
</evidence>
<feature type="chain" id="PRO_5023107665" evidence="1">
    <location>
        <begin position="21"/>
        <end position="97"/>
    </location>
</feature>
<keyword evidence="1" id="KW-0732">Signal</keyword>
<keyword evidence="3" id="KW-1185">Reference proteome</keyword>
<proteinExistence type="predicted"/>
<dbReference type="EMBL" id="ML213590">
    <property type="protein sequence ID" value="TFK44947.1"/>
    <property type="molecule type" value="Genomic_DNA"/>
</dbReference>
<evidence type="ECO:0000256" key="1">
    <source>
        <dbReference type="SAM" id="SignalP"/>
    </source>
</evidence>
<dbReference type="AlphaFoldDB" id="A0A5C3MJ74"/>
<reference evidence="2 3" key="1">
    <citation type="journal article" date="2019" name="Nat. Ecol. Evol.">
        <title>Megaphylogeny resolves global patterns of mushroom evolution.</title>
        <authorList>
            <person name="Varga T."/>
            <person name="Krizsan K."/>
            <person name="Foldi C."/>
            <person name="Dima B."/>
            <person name="Sanchez-Garcia M."/>
            <person name="Sanchez-Ramirez S."/>
            <person name="Szollosi G.J."/>
            <person name="Szarkandi J.G."/>
            <person name="Papp V."/>
            <person name="Albert L."/>
            <person name="Andreopoulos W."/>
            <person name="Angelini C."/>
            <person name="Antonin V."/>
            <person name="Barry K.W."/>
            <person name="Bougher N.L."/>
            <person name="Buchanan P."/>
            <person name="Buyck B."/>
            <person name="Bense V."/>
            <person name="Catcheside P."/>
            <person name="Chovatia M."/>
            <person name="Cooper J."/>
            <person name="Damon W."/>
            <person name="Desjardin D."/>
            <person name="Finy P."/>
            <person name="Geml J."/>
            <person name="Haridas S."/>
            <person name="Hughes K."/>
            <person name="Justo A."/>
            <person name="Karasinski D."/>
            <person name="Kautmanova I."/>
            <person name="Kiss B."/>
            <person name="Kocsube S."/>
            <person name="Kotiranta H."/>
            <person name="LaButti K.M."/>
            <person name="Lechner B.E."/>
            <person name="Liimatainen K."/>
            <person name="Lipzen A."/>
            <person name="Lukacs Z."/>
            <person name="Mihaltcheva S."/>
            <person name="Morgado L.N."/>
            <person name="Niskanen T."/>
            <person name="Noordeloos M.E."/>
            <person name="Ohm R.A."/>
            <person name="Ortiz-Santana B."/>
            <person name="Ovrebo C."/>
            <person name="Racz N."/>
            <person name="Riley R."/>
            <person name="Savchenko A."/>
            <person name="Shiryaev A."/>
            <person name="Soop K."/>
            <person name="Spirin V."/>
            <person name="Szebenyi C."/>
            <person name="Tomsovsky M."/>
            <person name="Tulloss R.E."/>
            <person name="Uehling J."/>
            <person name="Grigoriev I.V."/>
            <person name="Vagvolgyi C."/>
            <person name="Papp T."/>
            <person name="Martin F.M."/>
            <person name="Miettinen O."/>
            <person name="Hibbett D.S."/>
            <person name="Nagy L.G."/>
        </authorList>
    </citation>
    <scope>NUCLEOTIDE SEQUENCE [LARGE SCALE GENOMIC DNA]</scope>
    <source>
        <strain evidence="2 3">CBS 166.37</strain>
    </source>
</reference>
<organism evidence="2 3">
    <name type="scientific">Crucibulum laeve</name>
    <dbReference type="NCBI Taxonomy" id="68775"/>
    <lineage>
        <taxon>Eukaryota</taxon>
        <taxon>Fungi</taxon>
        <taxon>Dikarya</taxon>
        <taxon>Basidiomycota</taxon>
        <taxon>Agaricomycotina</taxon>
        <taxon>Agaricomycetes</taxon>
        <taxon>Agaricomycetidae</taxon>
        <taxon>Agaricales</taxon>
        <taxon>Agaricineae</taxon>
        <taxon>Nidulariaceae</taxon>
        <taxon>Crucibulum</taxon>
    </lineage>
</organism>
<accession>A0A5C3MJ74</accession>
<gene>
    <name evidence="2" type="ORF">BDQ12DRAFT_42994</name>
</gene>
<dbReference type="Proteomes" id="UP000308652">
    <property type="component" value="Unassembled WGS sequence"/>
</dbReference>
<name>A0A5C3MJ74_9AGAR</name>
<sequence>MLASQVILAALICSFSPVLASPIDANLQPVLASKNNMALSNVAYTNNAVAAAPEPQLQVQSQPESQTPIVANAASSMQFASFSVAVAAVGGVLASVL</sequence>
<feature type="signal peptide" evidence="1">
    <location>
        <begin position="1"/>
        <end position="20"/>
    </location>
</feature>
<protein>
    <submittedName>
        <fullName evidence="2">Uncharacterized protein</fullName>
    </submittedName>
</protein>